<dbReference type="Proteomes" id="UP000006242">
    <property type="component" value="Unassembled WGS sequence"/>
</dbReference>
<dbReference type="AlphaFoldDB" id="F7QAP3"/>
<dbReference type="PANTHER" id="PTHR35399:SF2">
    <property type="entry name" value="DUF839 DOMAIN-CONTAINING PROTEIN"/>
    <property type="match status" value="1"/>
</dbReference>
<feature type="region of interest" description="Disordered" evidence="1">
    <location>
        <begin position="722"/>
        <end position="745"/>
    </location>
</feature>
<proteinExistence type="predicted"/>
<dbReference type="Pfam" id="PF05787">
    <property type="entry name" value="PhoX"/>
    <property type="match status" value="1"/>
</dbReference>
<reference evidence="2 3" key="1">
    <citation type="journal article" date="2011" name="J. Bacteriol.">
        <title>Genome sequence of Salinisphaera shabanensis, a gammaproteobacterium from the harsh, variable environment of the brine-seawater interface of the Shaban Deep in the Red Sea.</title>
        <authorList>
            <person name="Antunes A."/>
            <person name="Alam I."/>
            <person name="Bajic V.B."/>
            <person name="Stingl U."/>
        </authorList>
    </citation>
    <scope>NUCLEOTIDE SEQUENCE [LARGE SCALE GENOMIC DNA]</scope>
    <source>
        <strain evidence="2 3">E1L3A</strain>
    </source>
</reference>
<evidence type="ECO:0000256" key="1">
    <source>
        <dbReference type="SAM" id="MobiDB-lite"/>
    </source>
</evidence>
<evidence type="ECO:0000313" key="2">
    <source>
        <dbReference type="EMBL" id="ERJ20383.1"/>
    </source>
</evidence>
<sequence length="762" mass="81811">MSEEIEDHRLLNASENEPFSSVLERRVSRRSIMRGGLNVAAVSMLAGFGLTACSDDDNDNVSSSDGDRAAAMMLAFEALEGSQQDAVVVPGASSSQGSAALTAGAAAATSGYTAQVVMPWGTPINNNGQAWNQNLAFTPEIQANSVGMHHDGMHNFPISDDTASSNFIMALNNEYIDQLALFDVISTGVAPQGYDYDAESRRLDRNDQPRAADDSRTEINAHGVTVVELRRNENRVWDVVRSSQYNRRVTSATPCELAGPVAGSDYVVTAYDNTGMSTRGTNNNCANGFTPWGTYLTCEENWPNVFRKDSGRAADDNRLGIPTGSTRYGWETSAGDATESADEFARFNATPTGETAAEDYRNEPRTFGYIVEIDPYNATSRPVKRTALGRFRHEGCWPGKLVEGEPVVFYSGHDSRNEYIYKFVSDAVWNPADANTAGATTDRLAIGAKYMDAGTLYAARFNADGSGEWLELEPDTIVPASAGSRYAGMTLASALGLEAGDRAGIIIHTCDAADLMGATPMDRPEWGTVDPVSGEVYMTLTNNSDRLPEGQSPTFSNGSSIEEPGSAYDEAPVNAANPRVNNNDGQVIRWVEPSPGDTRFSWDIFVFGALGTDSEADDYNRSSLTAQNYFSSCDGLWYDDRGDGQGILWIETDTGGTDVTNDQVLAVVPQGLSKGDNASVIHEGNQAQLKRFAVGPNGCEVTGIFATPDKTALFINIQHPSNWPIDDSGSNTPDATVEPSGNVRPRASTVVIQKADGGQIAV</sequence>
<accession>F7QAP3</accession>
<dbReference type="InterPro" id="IPR008557">
    <property type="entry name" value="PhoX"/>
</dbReference>
<dbReference type="RefSeq" id="WP_006914215.1">
    <property type="nucleotide sequence ID" value="NZ_AFNV02000003.1"/>
</dbReference>
<dbReference type="OrthoDB" id="9801383at2"/>
<reference evidence="2 3" key="2">
    <citation type="journal article" date="2013" name="PLoS ONE">
        <title>INDIGO - INtegrated Data Warehouse of MIcrobial GenOmes with Examples from the Red Sea Extremophiles.</title>
        <authorList>
            <person name="Alam I."/>
            <person name="Antunes A."/>
            <person name="Kamau A.A."/>
            <person name="Ba Alawi W."/>
            <person name="Kalkatawi M."/>
            <person name="Stingl U."/>
            <person name="Bajic V.B."/>
        </authorList>
    </citation>
    <scope>NUCLEOTIDE SEQUENCE [LARGE SCALE GENOMIC DNA]</scope>
    <source>
        <strain evidence="2 3">E1L3A</strain>
    </source>
</reference>
<evidence type="ECO:0000313" key="3">
    <source>
        <dbReference type="Proteomes" id="UP000006242"/>
    </source>
</evidence>
<comment type="caution">
    <text evidence="2">The sequence shown here is derived from an EMBL/GenBank/DDBJ whole genome shotgun (WGS) entry which is preliminary data.</text>
</comment>
<protein>
    <submittedName>
        <fullName evidence="2">Monomeric alkaline phosphatase PhoX protein</fullName>
    </submittedName>
</protein>
<feature type="region of interest" description="Disordered" evidence="1">
    <location>
        <begin position="543"/>
        <end position="570"/>
    </location>
</feature>
<gene>
    <name evidence="2" type="primary">phoX</name>
    <name evidence="2" type="ORF">SSPSH_000493</name>
</gene>
<dbReference type="PANTHER" id="PTHR35399">
    <property type="entry name" value="SLR8030 PROTEIN"/>
    <property type="match status" value="1"/>
</dbReference>
<feature type="compositionally biased region" description="Polar residues" evidence="1">
    <location>
        <begin position="543"/>
        <end position="560"/>
    </location>
</feature>
<keyword evidence="3" id="KW-1185">Reference proteome</keyword>
<organism evidence="2 3">
    <name type="scientific">Salinisphaera shabanensis E1L3A</name>
    <dbReference type="NCBI Taxonomy" id="1033802"/>
    <lineage>
        <taxon>Bacteria</taxon>
        <taxon>Pseudomonadati</taxon>
        <taxon>Pseudomonadota</taxon>
        <taxon>Gammaproteobacteria</taxon>
        <taxon>Salinisphaerales</taxon>
        <taxon>Salinisphaeraceae</taxon>
        <taxon>Salinisphaera</taxon>
    </lineage>
</organism>
<dbReference type="STRING" id="1033802.SSPSH_000493"/>
<dbReference type="EMBL" id="AFNV02000003">
    <property type="protein sequence ID" value="ERJ20383.1"/>
    <property type="molecule type" value="Genomic_DNA"/>
</dbReference>
<dbReference type="eggNOG" id="COG3211">
    <property type="taxonomic scope" value="Bacteria"/>
</dbReference>
<name>F7QAP3_9GAMM</name>